<keyword evidence="3" id="KW-1185">Reference proteome</keyword>
<reference evidence="2 3" key="1">
    <citation type="submission" date="2018-04" db="EMBL/GenBank/DDBJ databases">
        <title>Bordetella sp. HZ20 isolated from seawater.</title>
        <authorList>
            <person name="Sun C."/>
        </authorList>
    </citation>
    <scope>NUCLEOTIDE SEQUENCE [LARGE SCALE GENOMIC DNA]</scope>
    <source>
        <strain evidence="2 3">HZ20</strain>
    </source>
</reference>
<evidence type="ECO:0000313" key="3">
    <source>
        <dbReference type="Proteomes" id="UP000244571"/>
    </source>
</evidence>
<name>A0A2R4XNY2_9BURK</name>
<feature type="transmembrane region" description="Helical" evidence="1">
    <location>
        <begin position="36"/>
        <end position="54"/>
    </location>
</feature>
<protein>
    <submittedName>
        <fullName evidence="2">Uncharacterized protein</fullName>
    </submittedName>
</protein>
<evidence type="ECO:0000313" key="2">
    <source>
        <dbReference type="EMBL" id="AWB35520.1"/>
    </source>
</evidence>
<organism evidence="2 3">
    <name type="scientific">Orrella marina</name>
    <dbReference type="NCBI Taxonomy" id="2163011"/>
    <lineage>
        <taxon>Bacteria</taxon>
        <taxon>Pseudomonadati</taxon>
        <taxon>Pseudomonadota</taxon>
        <taxon>Betaproteobacteria</taxon>
        <taxon>Burkholderiales</taxon>
        <taxon>Alcaligenaceae</taxon>
        <taxon>Orrella</taxon>
    </lineage>
</organism>
<keyword evidence="1" id="KW-1133">Transmembrane helix</keyword>
<keyword evidence="1" id="KW-0472">Membrane</keyword>
<gene>
    <name evidence="2" type="ORF">DBV39_19200</name>
</gene>
<dbReference type="Proteomes" id="UP000244571">
    <property type="component" value="Chromosome"/>
</dbReference>
<dbReference type="AlphaFoldDB" id="A0A2R4XNY2"/>
<keyword evidence="1" id="KW-0812">Transmembrane</keyword>
<dbReference type="KEGG" id="boz:DBV39_19200"/>
<dbReference type="EMBL" id="CP028901">
    <property type="protein sequence ID" value="AWB35520.1"/>
    <property type="molecule type" value="Genomic_DNA"/>
</dbReference>
<proteinExistence type="predicted"/>
<accession>A0A2R4XNY2</accession>
<evidence type="ECO:0000256" key="1">
    <source>
        <dbReference type="SAM" id="Phobius"/>
    </source>
</evidence>
<sequence>MLMKPSGTEIVVIALLLGFGVLLAHGWPDGGNIWPALSAISTFVASLVALYFGLRDQRRVSSEIRNRSILEASAAIPCVKQCIKRVEDAARWLRVCGLPDATQAICYSACSASVSSALALMNAIEIRSLVHFDPSVATRIATLTGALLAINNDIEANVGIKNWDTPVFESRFNSWESDLSAISAELRVISQDIERLIERSS</sequence>